<sequence>MASIWVAEDDPEFLELYKFLLDREGFAVEAFDDGQRLLDAMQRGSPDLLLLDLGLPGVSGLEILAAFKADPRHAATPVLVATASTQVADKYRSLCLADDYLAKPFDPIEFVLRVKARLRAAGSQESPDFIRGGSLTLNCALHEVDVHGGKVALTPSEFEILKYLMERPHRPVSVDVLLTE</sequence>
<dbReference type="InterPro" id="IPR036388">
    <property type="entry name" value="WH-like_DNA-bd_sf"/>
</dbReference>
<feature type="domain" description="Response regulatory" evidence="8">
    <location>
        <begin position="3"/>
        <end position="118"/>
    </location>
</feature>
<dbReference type="GO" id="GO:0005829">
    <property type="term" value="C:cytosol"/>
    <property type="evidence" value="ECO:0007669"/>
    <property type="project" value="TreeGrafter"/>
</dbReference>
<keyword evidence="2" id="KW-0902">Two-component regulatory system</keyword>
<dbReference type="GO" id="GO:0000976">
    <property type="term" value="F:transcription cis-regulatory region binding"/>
    <property type="evidence" value="ECO:0007669"/>
    <property type="project" value="TreeGrafter"/>
</dbReference>
<dbReference type="SMART" id="SM00448">
    <property type="entry name" value="REC"/>
    <property type="match status" value="1"/>
</dbReference>
<dbReference type="SUPFAM" id="SSF46894">
    <property type="entry name" value="C-terminal effector domain of the bipartite response regulators"/>
    <property type="match status" value="1"/>
</dbReference>
<proteinExistence type="predicted"/>
<dbReference type="PANTHER" id="PTHR48111:SF1">
    <property type="entry name" value="TWO-COMPONENT RESPONSE REGULATOR ORR33"/>
    <property type="match status" value="1"/>
</dbReference>
<dbReference type="EMBL" id="VGJX01000997">
    <property type="protein sequence ID" value="MBM3276383.1"/>
    <property type="molecule type" value="Genomic_DNA"/>
</dbReference>
<reference evidence="10 11" key="1">
    <citation type="submission" date="2019-03" db="EMBL/GenBank/DDBJ databases">
        <title>Lake Tanganyika Metagenome-Assembled Genomes (MAGs).</title>
        <authorList>
            <person name="Tran P."/>
        </authorList>
    </citation>
    <scope>NUCLEOTIDE SEQUENCE [LARGE SCALE GENOMIC DNA]</scope>
    <source>
        <strain evidence="10">K_DeepCast_65m_m2_236</strain>
    </source>
</reference>
<evidence type="ECO:0000256" key="7">
    <source>
        <dbReference type="PROSITE-ProRule" id="PRU01091"/>
    </source>
</evidence>
<evidence type="ECO:0000259" key="8">
    <source>
        <dbReference type="PROSITE" id="PS50110"/>
    </source>
</evidence>
<dbReference type="InterPro" id="IPR016032">
    <property type="entry name" value="Sig_transdc_resp-reg_C-effctor"/>
</dbReference>
<evidence type="ECO:0000256" key="5">
    <source>
        <dbReference type="ARBA" id="ARBA00023163"/>
    </source>
</evidence>
<name>A0A937X5W6_9BACT</name>
<dbReference type="CDD" id="cd00383">
    <property type="entry name" value="trans_reg_C"/>
    <property type="match status" value="1"/>
</dbReference>
<feature type="modified residue" description="4-aspartylphosphate" evidence="6">
    <location>
        <position position="52"/>
    </location>
</feature>
<protein>
    <submittedName>
        <fullName evidence="10">Response regulator transcription factor</fullName>
    </submittedName>
</protein>
<keyword evidence="1 6" id="KW-0597">Phosphoprotein</keyword>
<feature type="non-terminal residue" evidence="10">
    <location>
        <position position="180"/>
    </location>
</feature>
<dbReference type="Gene3D" id="1.10.10.10">
    <property type="entry name" value="Winged helix-like DNA-binding domain superfamily/Winged helix DNA-binding domain"/>
    <property type="match status" value="1"/>
</dbReference>
<dbReference type="GO" id="GO:0000156">
    <property type="term" value="F:phosphorelay response regulator activity"/>
    <property type="evidence" value="ECO:0007669"/>
    <property type="project" value="TreeGrafter"/>
</dbReference>
<dbReference type="GO" id="GO:0032993">
    <property type="term" value="C:protein-DNA complex"/>
    <property type="evidence" value="ECO:0007669"/>
    <property type="project" value="TreeGrafter"/>
</dbReference>
<dbReference type="Pfam" id="PF00072">
    <property type="entry name" value="Response_reg"/>
    <property type="match status" value="1"/>
</dbReference>
<evidence type="ECO:0000256" key="4">
    <source>
        <dbReference type="ARBA" id="ARBA00023125"/>
    </source>
</evidence>
<dbReference type="InterPro" id="IPR001789">
    <property type="entry name" value="Sig_transdc_resp-reg_receiver"/>
</dbReference>
<dbReference type="PROSITE" id="PS51755">
    <property type="entry name" value="OMPR_PHOB"/>
    <property type="match status" value="1"/>
</dbReference>
<dbReference type="InterPro" id="IPR001867">
    <property type="entry name" value="OmpR/PhoB-type_DNA-bd"/>
</dbReference>
<dbReference type="PANTHER" id="PTHR48111">
    <property type="entry name" value="REGULATOR OF RPOS"/>
    <property type="match status" value="1"/>
</dbReference>
<evidence type="ECO:0000256" key="1">
    <source>
        <dbReference type="ARBA" id="ARBA00022553"/>
    </source>
</evidence>
<dbReference type="SUPFAM" id="SSF52172">
    <property type="entry name" value="CheY-like"/>
    <property type="match status" value="1"/>
</dbReference>
<accession>A0A937X5W6</accession>
<evidence type="ECO:0000256" key="2">
    <source>
        <dbReference type="ARBA" id="ARBA00023012"/>
    </source>
</evidence>
<feature type="domain" description="OmpR/PhoB-type" evidence="9">
    <location>
        <begin position="127"/>
        <end position="180"/>
    </location>
</feature>
<gene>
    <name evidence="10" type="ORF">FJZ00_14610</name>
</gene>
<dbReference type="Gene3D" id="3.40.50.2300">
    <property type="match status" value="1"/>
</dbReference>
<dbReference type="InterPro" id="IPR011006">
    <property type="entry name" value="CheY-like_superfamily"/>
</dbReference>
<dbReference type="Proteomes" id="UP000703893">
    <property type="component" value="Unassembled WGS sequence"/>
</dbReference>
<dbReference type="PROSITE" id="PS50110">
    <property type="entry name" value="RESPONSE_REGULATORY"/>
    <property type="match status" value="1"/>
</dbReference>
<evidence type="ECO:0000259" key="9">
    <source>
        <dbReference type="PROSITE" id="PS51755"/>
    </source>
</evidence>
<organism evidence="10 11">
    <name type="scientific">Candidatus Tanganyikabacteria bacterium</name>
    <dbReference type="NCBI Taxonomy" id="2961651"/>
    <lineage>
        <taxon>Bacteria</taxon>
        <taxon>Bacillati</taxon>
        <taxon>Candidatus Sericytochromatia</taxon>
        <taxon>Candidatus Tanganyikabacteria</taxon>
    </lineage>
</organism>
<keyword evidence="5" id="KW-0804">Transcription</keyword>
<feature type="DNA-binding region" description="OmpR/PhoB-type" evidence="7">
    <location>
        <begin position="127"/>
        <end position="180"/>
    </location>
</feature>
<comment type="caution">
    <text evidence="10">The sequence shown here is derived from an EMBL/GenBank/DDBJ whole genome shotgun (WGS) entry which is preliminary data.</text>
</comment>
<keyword evidence="3" id="KW-0805">Transcription regulation</keyword>
<evidence type="ECO:0000313" key="10">
    <source>
        <dbReference type="EMBL" id="MBM3276383.1"/>
    </source>
</evidence>
<dbReference type="GO" id="GO:0006355">
    <property type="term" value="P:regulation of DNA-templated transcription"/>
    <property type="evidence" value="ECO:0007669"/>
    <property type="project" value="InterPro"/>
</dbReference>
<evidence type="ECO:0000313" key="11">
    <source>
        <dbReference type="Proteomes" id="UP000703893"/>
    </source>
</evidence>
<evidence type="ECO:0000256" key="3">
    <source>
        <dbReference type="ARBA" id="ARBA00023015"/>
    </source>
</evidence>
<keyword evidence="4 7" id="KW-0238">DNA-binding</keyword>
<evidence type="ECO:0000256" key="6">
    <source>
        <dbReference type="PROSITE-ProRule" id="PRU00169"/>
    </source>
</evidence>
<dbReference type="AlphaFoldDB" id="A0A937X5W6"/>
<dbReference type="InterPro" id="IPR039420">
    <property type="entry name" value="WalR-like"/>
</dbReference>